<organism evidence="4 5">
    <name type="scientific">Lentithecium fluviatile CBS 122367</name>
    <dbReference type="NCBI Taxonomy" id="1168545"/>
    <lineage>
        <taxon>Eukaryota</taxon>
        <taxon>Fungi</taxon>
        <taxon>Dikarya</taxon>
        <taxon>Ascomycota</taxon>
        <taxon>Pezizomycotina</taxon>
        <taxon>Dothideomycetes</taxon>
        <taxon>Pleosporomycetidae</taxon>
        <taxon>Pleosporales</taxon>
        <taxon>Massarineae</taxon>
        <taxon>Lentitheciaceae</taxon>
        <taxon>Lentithecium</taxon>
    </lineage>
</organism>
<accession>A0A6G1IR44</accession>
<feature type="region of interest" description="Disordered" evidence="1">
    <location>
        <begin position="1"/>
        <end position="26"/>
    </location>
</feature>
<sequence length="226" mass="25792">MEKRLQALEDGYKNRSHDMDNGTVLNDTPERMGLIRERTDLLDKYDSMVLQYSMLASRPSAPNRNIKNVRNWLDNNREAIADEEAGFINRHDLICMNSTAQSTARQIFDHWMLRYTKGFLRCFAKKRKENVDAMNSKHMFISDDATVDRLATTTSFLVGLSVIVIPLWVLWLLKTTRAKLVAVTIFIMIFLVFLLICTVARPLQVLAATAAYSAVLVVFLQPGNTC</sequence>
<dbReference type="EMBL" id="MU005597">
    <property type="protein sequence ID" value="KAF2680339.1"/>
    <property type="molecule type" value="Genomic_DNA"/>
</dbReference>
<reference evidence="4" key="1">
    <citation type="journal article" date="2020" name="Stud. Mycol.">
        <title>101 Dothideomycetes genomes: a test case for predicting lifestyles and emergence of pathogens.</title>
        <authorList>
            <person name="Haridas S."/>
            <person name="Albert R."/>
            <person name="Binder M."/>
            <person name="Bloem J."/>
            <person name="Labutti K."/>
            <person name="Salamov A."/>
            <person name="Andreopoulos B."/>
            <person name="Baker S."/>
            <person name="Barry K."/>
            <person name="Bills G."/>
            <person name="Bluhm B."/>
            <person name="Cannon C."/>
            <person name="Castanera R."/>
            <person name="Culley D."/>
            <person name="Daum C."/>
            <person name="Ezra D."/>
            <person name="Gonzalez J."/>
            <person name="Henrissat B."/>
            <person name="Kuo A."/>
            <person name="Liang C."/>
            <person name="Lipzen A."/>
            <person name="Lutzoni F."/>
            <person name="Magnuson J."/>
            <person name="Mondo S."/>
            <person name="Nolan M."/>
            <person name="Ohm R."/>
            <person name="Pangilinan J."/>
            <person name="Park H.-J."/>
            <person name="Ramirez L."/>
            <person name="Alfaro M."/>
            <person name="Sun H."/>
            <person name="Tritt A."/>
            <person name="Yoshinaga Y."/>
            <person name="Zwiers L.-H."/>
            <person name="Turgeon B."/>
            <person name="Goodwin S."/>
            <person name="Spatafora J."/>
            <person name="Crous P."/>
            <person name="Grigoriev I."/>
        </authorList>
    </citation>
    <scope>NUCLEOTIDE SEQUENCE</scope>
    <source>
        <strain evidence="4">CBS 122367</strain>
    </source>
</reference>
<feature type="transmembrane region" description="Helical" evidence="2">
    <location>
        <begin position="156"/>
        <end position="173"/>
    </location>
</feature>
<keyword evidence="5" id="KW-1185">Reference proteome</keyword>
<dbReference type="OrthoDB" id="5416037at2759"/>
<evidence type="ECO:0000259" key="3">
    <source>
        <dbReference type="Pfam" id="PF20237"/>
    </source>
</evidence>
<feature type="domain" description="DUF6594" evidence="3">
    <location>
        <begin position="1"/>
        <end position="217"/>
    </location>
</feature>
<dbReference type="Pfam" id="PF20237">
    <property type="entry name" value="DUF6594"/>
    <property type="match status" value="1"/>
</dbReference>
<evidence type="ECO:0000313" key="5">
    <source>
        <dbReference type="Proteomes" id="UP000799291"/>
    </source>
</evidence>
<name>A0A6G1IR44_9PLEO</name>
<keyword evidence="2" id="KW-1133">Transmembrane helix</keyword>
<dbReference type="PANTHER" id="PTHR34502:SF4">
    <property type="entry name" value="DUF6594 DOMAIN-CONTAINING PROTEIN"/>
    <property type="match status" value="1"/>
</dbReference>
<keyword evidence="2" id="KW-0812">Transmembrane</keyword>
<evidence type="ECO:0000313" key="4">
    <source>
        <dbReference type="EMBL" id="KAF2680339.1"/>
    </source>
</evidence>
<evidence type="ECO:0000256" key="1">
    <source>
        <dbReference type="SAM" id="MobiDB-lite"/>
    </source>
</evidence>
<feature type="transmembrane region" description="Helical" evidence="2">
    <location>
        <begin position="202"/>
        <end position="220"/>
    </location>
</feature>
<keyword evidence="2" id="KW-0472">Membrane</keyword>
<dbReference type="PANTHER" id="PTHR34502">
    <property type="entry name" value="DUF6594 DOMAIN-CONTAINING PROTEIN-RELATED"/>
    <property type="match status" value="1"/>
</dbReference>
<protein>
    <recommendedName>
        <fullName evidence="3">DUF6594 domain-containing protein</fullName>
    </recommendedName>
</protein>
<evidence type="ECO:0000256" key="2">
    <source>
        <dbReference type="SAM" id="Phobius"/>
    </source>
</evidence>
<feature type="transmembrane region" description="Helical" evidence="2">
    <location>
        <begin position="180"/>
        <end position="196"/>
    </location>
</feature>
<feature type="compositionally biased region" description="Basic and acidic residues" evidence="1">
    <location>
        <begin position="1"/>
        <end position="20"/>
    </location>
</feature>
<dbReference type="Proteomes" id="UP000799291">
    <property type="component" value="Unassembled WGS sequence"/>
</dbReference>
<gene>
    <name evidence="4" type="ORF">K458DRAFT_458634</name>
</gene>
<proteinExistence type="predicted"/>
<dbReference type="InterPro" id="IPR046529">
    <property type="entry name" value="DUF6594"/>
</dbReference>
<dbReference type="AlphaFoldDB" id="A0A6G1IR44"/>